<dbReference type="AlphaFoldDB" id="A0A2M8YZP7"/>
<feature type="transmembrane region" description="Helical" evidence="6">
    <location>
        <begin position="98"/>
        <end position="119"/>
    </location>
</feature>
<evidence type="ECO:0000256" key="3">
    <source>
        <dbReference type="ARBA" id="ARBA00022692"/>
    </source>
</evidence>
<dbReference type="InterPro" id="IPR030676">
    <property type="entry name" value="CitT-rel"/>
</dbReference>
<comment type="caution">
    <text evidence="7">The sequence shown here is derived from an EMBL/GenBank/DDBJ whole genome shotgun (WGS) entry which is preliminary data.</text>
</comment>
<name>A0A2M8YZP7_9FIRM</name>
<keyword evidence="5 6" id="KW-0472">Membrane</keyword>
<evidence type="ECO:0000256" key="2">
    <source>
        <dbReference type="ARBA" id="ARBA00007349"/>
    </source>
</evidence>
<dbReference type="NCBIfam" id="TIGR00785">
    <property type="entry name" value="dass"/>
    <property type="match status" value="1"/>
</dbReference>
<feature type="transmembrane region" description="Helical" evidence="6">
    <location>
        <begin position="26"/>
        <end position="44"/>
    </location>
</feature>
<accession>A0A2M8YZP7</accession>
<dbReference type="PIRSF" id="PIRSF002457">
    <property type="entry name" value="DASS"/>
    <property type="match status" value="1"/>
</dbReference>
<feature type="transmembrane region" description="Helical" evidence="6">
    <location>
        <begin position="50"/>
        <end position="69"/>
    </location>
</feature>
<dbReference type="Proteomes" id="UP000231092">
    <property type="component" value="Unassembled WGS sequence"/>
</dbReference>
<dbReference type="GO" id="GO:0022857">
    <property type="term" value="F:transmembrane transporter activity"/>
    <property type="evidence" value="ECO:0007669"/>
    <property type="project" value="InterPro"/>
</dbReference>
<dbReference type="PANTHER" id="PTHR10283">
    <property type="entry name" value="SOLUTE CARRIER FAMILY 13 MEMBER"/>
    <property type="match status" value="1"/>
</dbReference>
<organism evidence="7 8">
    <name type="scientific">[Clostridium] celerecrescens 18A</name>
    <dbReference type="NCBI Taxonomy" id="1286362"/>
    <lineage>
        <taxon>Bacteria</taxon>
        <taxon>Bacillati</taxon>
        <taxon>Bacillota</taxon>
        <taxon>Clostridia</taxon>
        <taxon>Lachnospirales</taxon>
        <taxon>Lachnospiraceae</taxon>
        <taxon>Lacrimispora</taxon>
    </lineage>
</organism>
<feature type="transmembrane region" description="Helical" evidence="6">
    <location>
        <begin position="204"/>
        <end position="223"/>
    </location>
</feature>
<dbReference type="GO" id="GO:0005886">
    <property type="term" value="C:plasma membrane"/>
    <property type="evidence" value="ECO:0007669"/>
    <property type="project" value="TreeGrafter"/>
</dbReference>
<sequence length="495" mass="53848">MNEAKATLSAPEIKVKKVKSPFELKMQFFGLPAALIVFGLFYSTPVPVGLSYAGKMALGVFLTALILWVTESIPNYTVSLLVIVALPLLGIWEEEKAMGVLGYEVIWLTFAAFIIASGMEKSGLAKRLALNLITRFGKSANSILLLLMATNFLIAFVVPSTTARAAMMFPIVLLVIEAFGTTMNDPKNNLGKLLALQGIQSNNLSTGAIVTATSAQIMAIGFIKDLTGQNISWTYWFIASAPVTILTLLASFFIGKLLFKIPASNAKINLSLLEEERKNLGKMSLVEKKALIIFGITIALWAIDTRQIQLFGFQLSLVMVAILSAALFFMPYLGILKWKEAKISWNLLIFACGAYAAGVALDETGVAAWGLNALFAHLGIENMSFTVIFAVIMLIASFSHFIFTSKTVRTIILIPTIIGIANATGINPVALALPAAFCISDTITLPPHSKVNLIYYNTGFFNVLEQMLYGTLVLLAKWGLMIIASLTWFRFIGLV</sequence>
<feature type="transmembrane region" description="Helical" evidence="6">
    <location>
        <begin position="467"/>
        <end position="489"/>
    </location>
</feature>
<feature type="transmembrane region" description="Helical" evidence="6">
    <location>
        <begin position="347"/>
        <end position="371"/>
    </location>
</feature>
<feature type="transmembrane region" description="Helical" evidence="6">
    <location>
        <begin position="76"/>
        <end position="92"/>
    </location>
</feature>
<feature type="transmembrane region" description="Helical" evidence="6">
    <location>
        <begin position="140"/>
        <end position="159"/>
    </location>
</feature>
<comment type="subcellular location">
    <subcellularLocation>
        <location evidence="1">Membrane</location>
        <topology evidence="1">Multi-pass membrane protein</topology>
    </subcellularLocation>
</comment>
<feature type="transmembrane region" description="Helical" evidence="6">
    <location>
        <begin position="383"/>
        <end position="403"/>
    </location>
</feature>
<protein>
    <submittedName>
        <fullName evidence="7">Anion transporter</fullName>
    </submittedName>
</protein>
<reference evidence="7 8" key="1">
    <citation type="submission" date="2017-11" db="EMBL/GenBank/DDBJ databases">
        <title>Understudied soil microbes with underappreciated capabilities: Untangling the Clostridium saccharolyticum group.</title>
        <authorList>
            <person name="Leschine S."/>
        </authorList>
    </citation>
    <scope>NUCLEOTIDE SEQUENCE [LARGE SCALE GENOMIC DNA]</scope>
    <source>
        <strain evidence="7 8">18A</strain>
    </source>
</reference>
<feature type="transmembrane region" description="Helical" evidence="6">
    <location>
        <begin position="165"/>
        <end position="183"/>
    </location>
</feature>
<feature type="transmembrane region" description="Helical" evidence="6">
    <location>
        <begin position="285"/>
        <end position="303"/>
    </location>
</feature>
<evidence type="ECO:0000313" key="8">
    <source>
        <dbReference type="Proteomes" id="UP000231092"/>
    </source>
</evidence>
<dbReference type="InterPro" id="IPR001898">
    <property type="entry name" value="SLC13A/DASS"/>
</dbReference>
<evidence type="ECO:0000256" key="1">
    <source>
        <dbReference type="ARBA" id="ARBA00004141"/>
    </source>
</evidence>
<keyword evidence="3 6" id="KW-0812">Transmembrane</keyword>
<evidence type="ECO:0000256" key="4">
    <source>
        <dbReference type="ARBA" id="ARBA00022989"/>
    </source>
</evidence>
<proteinExistence type="inferred from homology"/>
<dbReference type="OrthoDB" id="9156049at2"/>
<keyword evidence="4 6" id="KW-1133">Transmembrane helix</keyword>
<feature type="transmembrane region" description="Helical" evidence="6">
    <location>
        <begin position="410"/>
        <end position="437"/>
    </location>
</feature>
<dbReference type="EMBL" id="PGET01000001">
    <property type="protein sequence ID" value="PJJ26664.1"/>
    <property type="molecule type" value="Genomic_DNA"/>
</dbReference>
<comment type="similarity">
    <text evidence="2">Belongs to the SLC13A/DASS transporter (TC 2.A.47) family. DIT1 subfamily.</text>
</comment>
<evidence type="ECO:0000313" key="7">
    <source>
        <dbReference type="EMBL" id="PJJ26664.1"/>
    </source>
</evidence>
<feature type="transmembrane region" description="Helical" evidence="6">
    <location>
        <begin position="315"/>
        <end position="335"/>
    </location>
</feature>
<gene>
    <name evidence="7" type="ORF">H171_0102</name>
</gene>
<evidence type="ECO:0000256" key="5">
    <source>
        <dbReference type="ARBA" id="ARBA00023136"/>
    </source>
</evidence>
<evidence type="ECO:0000256" key="6">
    <source>
        <dbReference type="SAM" id="Phobius"/>
    </source>
</evidence>
<feature type="transmembrane region" description="Helical" evidence="6">
    <location>
        <begin position="235"/>
        <end position="259"/>
    </location>
</feature>
<dbReference type="RefSeq" id="WP_100303399.1">
    <property type="nucleotide sequence ID" value="NZ_PGET01000001.1"/>
</dbReference>
<dbReference type="Pfam" id="PF00939">
    <property type="entry name" value="Na_sulph_symp"/>
    <property type="match status" value="1"/>
</dbReference>